<dbReference type="RefSeq" id="WP_341628014.1">
    <property type="nucleotide sequence ID" value="NZ_JBAKBA010000020.1"/>
</dbReference>
<protein>
    <submittedName>
        <fullName evidence="2">PilZ domain-containing protein</fullName>
    </submittedName>
</protein>
<keyword evidence="3" id="KW-1185">Reference proteome</keyword>
<evidence type="ECO:0000313" key="2">
    <source>
        <dbReference type="EMBL" id="MEL0659461.1"/>
    </source>
</evidence>
<dbReference type="InterPro" id="IPR009875">
    <property type="entry name" value="PilZ_domain"/>
</dbReference>
<organism evidence="2 3">
    <name type="scientific">Psychromonas arctica</name>
    <dbReference type="NCBI Taxonomy" id="168275"/>
    <lineage>
        <taxon>Bacteria</taxon>
        <taxon>Pseudomonadati</taxon>
        <taxon>Pseudomonadota</taxon>
        <taxon>Gammaproteobacteria</taxon>
        <taxon>Alteromonadales</taxon>
        <taxon>Psychromonadaceae</taxon>
        <taxon>Psychromonas</taxon>
    </lineage>
</organism>
<dbReference type="EMBL" id="JBAKBA010000020">
    <property type="protein sequence ID" value="MEL0659461.1"/>
    <property type="molecule type" value="Genomic_DNA"/>
</dbReference>
<evidence type="ECO:0000259" key="1">
    <source>
        <dbReference type="Pfam" id="PF07238"/>
    </source>
</evidence>
<reference evidence="2 3" key="1">
    <citation type="submission" date="2024-02" db="EMBL/GenBank/DDBJ databases">
        <title>Bacteria isolated from the canopy kelp, Nereocystis luetkeana.</title>
        <authorList>
            <person name="Pfister C.A."/>
            <person name="Younker I.T."/>
            <person name="Light S.H."/>
        </authorList>
    </citation>
    <scope>NUCLEOTIDE SEQUENCE [LARGE SCALE GENOMIC DNA]</scope>
    <source>
        <strain evidence="2 3">TI.2.07</strain>
    </source>
</reference>
<evidence type="ECO:0000313" key="3">
    <source>
        <dbReference type="Proteomes" id="UP001366060"/>
    </source>
</evidence>
<dbReference type="InterPro" id="IPR012349">
    <property type="entry name" value="Split_barrel_FMN-bd"/>
</dbReference>
<gene>
    <name evidence="2" type="ORF">V6255_09970</name>
</gene>
<proteinExistence type="predicted"/>
<dbReference type="Pfam" id="PF07238">
    <property type="entry name" value="PilZ"/>
    <property type="match status" value="1"/>
</dbReference>
<feature type="domain" description="PilZ" evidence="1">
    <location>
        <begin position="115"/>
        <end position="219"/>
    </location>
</feature>
<sequence>MSKIDNRELTRLNQVNCGEIIHLQIITATKPIRLKTRLIGVDPNMSVILAFGNDASWIKALPHIKETNDVIVRFMNNDQQQASVIAFRSSIQKIMTITGRWLVLDYPKTIESAALRQHRRVDVSVEASMVDSATKAIITHGVLIDLSIQGCAFVSKKEKSLSIGAVYELCIDLEEENKKICLSVALKNITNLAVNDEVQCGLVFMTPETEAKASIQELLVHHLQK</sequence>
<comment type="caution">
    <text evidence="2">The sequence shown here is derived from an EMBL/GenBank/DDBJ whole genome shotgun (WGS) entry which is preliminary data.</text>
</comment>
<dbReference type="Gene3D" id="2.40.10.220">
    <property type="entry name" value="predicted glycosyltransferase like domains"/>
    <property type="match status" value="1"/>
</dbReference>
<accession>A0ABU9HC74</accession>
<dbReference type="SUPFAM" id="SSF141371">
    <property type="entry name" value="PilZ domain-like"/>
    <property type="match status" value="2"/>
</dbReference>
<dbReference type="Proteomes" id="UP001366060">
    <property type="component" value="Unassembled WGS sequence"/>
</dbReference>
<dbReference type="Gene3D" id="2.30.110.10">
    <property type="entry name" value="Electron Transport, Fmn-binding Protein, Chain A"/>
    <property type="match status" value="1"/>
</dbReference>
<name>A0ABU9HC74_9GAMM</name>